<evidence type="ECO:0000313" key="1">
    <source>
        <dbReference type="EMBL" id="WCT78881.1"/>
    </source>
</evidence>
<keyword evidence="2" id="KW-1185">Reference proteome</keyword>
<dbReference type="EMBL" id="CP117417">
    <property type="protein sequence ID" value="WCT78881.1"/>
    <property type="molecule type" value="Genomic_DNA"/>
</dbReference>
<organism evidence="1 2">
    <name type="scientific">Novosphingobium humi</name>
    <dbReference type="NCBI Taxonomy" id="2282397"/>
    <lineage>
        <taxon>Bacteria</taxon>
        <taxon>Pseudomonadati</taxon>
        <taxon>Pseudomonadota</taxon>
        <taxon>Alphaproteobacteria</taxon>
        <taxon>Sphingomonadales</taxon>
        <taxon>Sphingomonadaceae</taxon>
        <taxon>Novosphingobium</taxon>
    </lineage>
</organism>
<protein>
    <submittedName>
        <fullName evidence="1">Uncharacterized protein</fullName>
    </submittedName>
</protein>
<proteinExistence type="predicted"/>
<sequence>MANSNVANLEANLAFWASIEPEARKQLATELGEIGLEILAAQQQAAPFETGLLRNALTVAQAIDGLRVRVGYPDLKKKDPRFYAIMQEYGVKAGEKLVQRRRRVKGKLRLLRGRKRVEDIVWSDTIEWKARPARPFVHLEERFEQVLNGVQDRFWDAVLRNTGN</sequence>
<evidence type="ECO:0000313" key="2">
    <source>
        <dbReference type="Proteomes" id="UP001218231"/>
    </source>
</evidence>
<dbReference type="RefSeq" id="WP_273619181.1">
    <property type="nucleotide sequence ID" value="NZ_CP117417.1"/>
</dbReference>
<name>A0ABY7U2B2_9SPHN</name>
<dbReference type="Proteomes" id="UP001218231">
    <property type="component" value="Chromosome"/>
</dbReference>
<accession>A0ABY7U2B2</accession>
<gene>
    <name evidence="1" type="ORF">PQ457_07965</name>
</gene>
<reference evidence="1 2" key="1">
    <citation type="submission" date="2023-02" db="EMBL/GenBank/DDBJ databases">
        <title>Genome sequence of Novosphingobium humi KACC 19094.</title>
        <authorList>
            <person name="Kim S."/>
            <person name="Heo J."/>
            <person name="Kwon S.-W."/>
        </authorList>
    </citation>
    <scope>NUCLEOTIDE SEQUENCE [LARGE SCALE GENOMIC DNA]</scope>
    <source>
        <strain evidence="1 2">KACC 19094</strain>
    </source>
</reference>